<dbReference type="Proteomes" id="UP000184432">
    <property type="component" value="Unassembled WGS sequence"/>
</dbReference>
<feature type="signal peptide" evidence="1">
    <location>
        <begin position="1"/>
        <end position="19"/>
    </location>
</feature>
<feature type="chain" id="PRO_5011979942" description="Beta-lactamase-inhibitor-like, PepSY-like" evidence="1">
    <location>
        <begin position="20"/>
        <end position="218"/>
    </location>
</feature>
<reference evidence="3" key="1">
    <citation type="submission" date="2016-11" db="EMBL/GenBank/DDBJ databases">
        <authorList>
            <person name="Varghese N."/>
            <person name="Submissions S."/>
        </authorList>
    </citation>
    <scope>NUCLEOTIDE SEQUENCE [LARGE SCALE GENOMIC DNA]</scope>
    <source>
        <strain evidence="3">DSM 22623</strain>
    </source>
</reference>
<dbReference type="RefSeq" id="WP_084549666.1">
    <property type="nucleotide sequence ID" value="NZ_FQYP01000013.1"/>
</dbReference>
<sequence>MKKLPLLILFLALMNQAFAQIGPNDANALMGLPTATDLTEINAIINPQIGSVVFNLDDEEIYRYTGATNGWQVATDDQTDAEVPLAIPIDVDEDAVSTPTNETTLQEVVQAIAPITSKAGRVFFPPSIEIDASAIINNQTIDLYALYRAQYATPVISSPSAPNTIPIYEANELYYYVTFADPVVFNIDSLSDAGVLQYDILSIPTDDNTIINVVFVVR</sequence>
<dbReference type="STRING" id="570521.SAMN04488508_11389"/>
<proteinExistence type="predicted"/>
<accession>A0A1M6L3B8</accession>
<evidence type="ECO:0008006" key="4">
    <source>
        <dbReference type="Google" id="ProtNLM"/>
    </source>
</evidence>
<evidence type="ECO:0000313" key="3">
    <source>
        <dbReference type="Proteomes" id="UP000184432"/>
    </source>
</evidence>
<dbReference type="OrthoDB" id="9808953at2"/>
<organism evidence="2 3">
    <name type="scientific">Aquimarina spongiae</name>
    <dbReference type="NCBI Taxonomy" id="570521"/>
    <lineage>
        <taxon>Bacteria</taxon>
        <taxon>Pseudomonadati</taxon>
        <taxon>Bacteroidota</taxon>
        <taxon>Flavobacteriia</taxon>
        <taxon>Flavobacteriales</taxon>
        <taxon>Flavobacteriaceae</taxon>
        <taxon>Aquimarina</taxon>
    </lineage>
</organism>
<evidence type="ECO:0000256" key="1">
    <source>
        <dbReference type="SAM" id="SignalP"/>
    </source>
</evidence>
<evidence type="ECO:0000313" key="2">
    <source>
        <dbReference type="EMBL" id="SHJ65676.1"/>
    </source>
</evidence>
<gene>
    <name evidence="2" type="ORF">SAMN04488508_11389</name>
</gene>
<dbReference type="AlphaFoldDB" id="A0A1M6L3B8"/>
<name>A0A1M6L3B8_9FLAO</name>
<dbReference type="EMBL" id="FQYP01000013">
    <property type="protein sequence ID" value="SHJ65676.1"/>
    <property type="molecule type" value="Genomic_DNA"/>
</dbReference>
<protein>
    <recommendedName>
        <fullName evidence="4">Beta-lactamase-inhibitor-like, PepSY-like</fullName>
    </recommendedName>
</protein>
<keyword evidence="3" id="KW-1185">Reference proteome</keyword>
<keyword evidence="1" id="KW-0732">Signal</keyword>